<evidence type="ECO:0000313" key="3">
    <source>
        <dbReference type="Proteomes" id="UP000244496"/>
    </source>
</evidence>
<name>A0A2S0ULZ1_9RHOB</name>
<dbReference type="KEGG" id="geh:HYN69_09915"/>
<keyword evidence="1" id="KW-0812">Transmembrane</keyword>
<dbReference type="Proteomes" id="UP000244496">
    <property type="component" value="Chromosome"/>
</dbReference>
<reference evidence="2 3" key="1">
    <citation type="submission" date="2018-04" db="EMBL/GenBank/DDBJ databases">
        <title>Genome sequencing of Gemmobacter.</title>
        <authorList>
            <person name="Yi H."/>
            <person name="Baek M.-G."/>
        </authorList>
    </citation>
    <scope>NUCLEOTIDE SEQUENCE [LARGE SCALE GENOMIC DNA]</scope>
    <source>
        <strain evidence="2 3">HYN0069</strain>
    </source>
</reference>
<evidence type="ECO:0000313" key="2">
    <source>
        <dbReference type="EMBL" id="AWB48780.1"/>
    </source>
</evidence>
<protein>
    <submittedName>
        <fullName evidence="2">Uncharacterized protein</fullName>
    </submittedName>
</protein>
<feature type="transmembrane region" description="Helical" evidence="1">
    <location>
        <begin position="58"/>
        <end position="77"/>
    </location>
</feature>
<gene>
    <name evidence="2" type="ORF">HYN69_09915</name>
</gene>
<keyword evidence="1" id="KW-0472">Membrane</keyword>
<keyword evidence="1" id="KW-1133">Transmembrane helix</keyword>
<proteinExistence type="predicted"/>
<sequence length="90" mass="9581">MARRTTPLFLKRRVYRQRRLRDAARLLPLLGGFLLLLPILWAPPAATGASAAIDGVYLFVVWLGLVAVTAALAPALASDKAEDDAGGDAP</sequence>
<dbReference type="AlphaFoldDB" id="A0A2S0ULZ1"/>
<evidence type="ECO:0000256" key="1">
    <source>
        <dbReference type="SAM" id="Phobius"/>
    </source>
</evidence>
<accession>A0A2S0ULZ1</accession>
<organism evidence="2 3">
    <name type="scientific">Paragemmobacter aquarius</name>
    <dbReference type="NCBI Taxonomy" id="2169400"/>
    <lineage>
        <taxon>Bacteria</taxon>
        <taxon>Pseudomonadati</taxon>
        <taxon>Pseudomonadota</taxon>
        <taxon>Alphaproteobacteria</taxon>
        <taxon>Rhodobacterales</taxon>
        <taxon>Paracoccaceae</taxon>
        <taxon>Paragemmobacter</taxon>
    </lineage>
</organism>
<dbReference type="RefSeq" id="WP_108435599.1">
    <property type="nucleotide sequence ID" value="NZ_CP028918.1"/>
</dbReference>
<dbReference type="EMBL" id="CP028918">
    <property type="protein sequence ID" value="AWB48780.1"/>
    <property type="molecule type" value="Genomic_DNA"/>
</dbReference>
<keyword evidence="3" id="KW-1185">Reference proteome</keyword>